<evidence type="ECO:0000256" key="6">
    <source>
        <dbReference type="ARBA" id="ARBA00022692"/>
    </source>
</evidence>
<evidence type="ECO:0000313" key="13">
    <source>
        <dbReference type="Proteomes" id="UP000000707"/>
    </source>
</evidence>
<feature type="transmembrane region" description="Helical" evidence="11">
    <location>
        <begin position="23"/>
        <end position="43"/>
    </location>
</feature>
<dbReference type="Pfam" id="PF03155">
    <property type="entry name" value="Alg6_Alg8"/>
    <property type="match status" value="1"/>
</dbReference>
<comment type="similarity">
    <text evidence="3 11">Belongs to the ALG6/ALG8 glucosyltransferase family.</text>
</comment>
<feature type="transmembrane region" description="Helical" evidence="11">
    <location>
        <begin position="198"/>
        <end position="223"/>
    </location>
</feature>
<evidence type="ECO:0000256" key="10">
    <source>
        <dbReference type="ARBA" id="ARBA00047346"/>
    </source>
</evidence>
<protein>
    <recommendedName>
        <fullName evidence="11">Alpha-1,3-glucosyltransferase</fullName>
        <ecNumber evidence="11">2.4.1.-</ecNumber>
    </recommendedName>
</protein>
<gene>
    <name evidence="12" type="ORF">CANTEDRAFT_126839</name>
</gene>
<feature type="transmembrane region" description="Helical" evidence="11">
    <location>
        <begin position="362"/>
        <end position="380"/>
    </location>
</feature>
<dbReference type="PANTHER" id="PTHR12413:SF2">
    <property type="entry name" value="DOLICHYL PYROPHOSPHATE GLC1MAN9GLCNAC2 ALPHA-1,3-GLUCOSYLTRANSFERASE-RELATED"/>
    <property type="match status" value="1"/>
</dbReference>
<dbReference type="UniPathway" id="UPA00378"/>
<sequence>MGNDIDSTTRVEMKSTSVNTREYSLWNIWIISVFLKLLLSIGYHSTDFEVHRNWLAITYNLPINKWYIEKTSQWTLDYPPCFAYFEWVLSHLVPQFVKDDGCLKLVEKGQYGLPTIFYQRLTVILSEFVLFYALKWYIRSSKSQAEARRAYVVGSSLILSPGLLLIDHIHFQYNGMMYGLLVLVINNARLKNHLQCGFWFALLLCFKHIYLYLAPAVFVFLLRDYCLNLKFNKRKSVFWNTLHLINWMNSIKLGLIVVGTFGVCFAPFIYYQQIPQLLERLFPFSRGLTHAYWAPNFWAIYSFTDRLLILVYKNIPLSRIPLLSFFKFNEALLSDPKFANTSTRGIVGDIEFLILPTITPKLTFLLTLFYQIMALIPLFIQPTFYRFVGSLGLCGFASFLFGWHVHEKAILLVIFPISFLIVNDTRLLTPFNLLVSCGYVSLFPLIYTSSEWLIKVLYTFLWYVIYTYNFRNVTKIPKHNKGHDLILDRFINLYILGLLVVVGVTSCIDLFETKFEVLKRLEFLKLIIISVYCGFGVIGSWNGFSWAFFVNDSIFTEKS</sequence>
<evidence type="ECO:0000256" key="5">
    <source>
        <dbReference type="ARBA" id="ARBA00022679"/>
    </source>
</evidence>
<dbReference type="OrthoDB" id="1689333at2759"/>
<keyword evidence="5 11" id="KW-0808">Transferase</keyword>
<feature type="transmembrane region" description="Helical" evidence="11">
    <location>
        <begin position="523"/>
        <end position="549"/>
    </location>
</feature>
<proteinExistence type="inferred from homology"/>
<feature type="transmembrane region" description="Helical" evidence="11">
    <location>
        <begin position="427"/>
        <end position="446"/>
    </location>
</feature>
<comment type="catalytic activity">
    <reaction evidence="10">
        <text>an alpha-D-Glc-(1-&gt;3)-alpha-D-Man-(1-&gt;2)-alpha-D-Man-(1-&gt;2)-alpha-D-Man-(1-&gt;3)-[alpha-D-Man-(1-&gt;2)-alpha-D-Man-(1-&gt;3)-[alpha-D-Man-(1-&gt;2)-alpha-D-Man-(1-&gt;6)]-alpha-D-Man-(1-&gt;6)]-beta-D-Man-(1-&gt;4)-beta-D-GlcNAc-(1-&gt;4)-alpha-D-GlcNAc-diphospho-di-trans,poly-cis-dolichol + a di-trans,poly-cis-dolichyl beta-D-glucosyl phosphate = an alpha-D-Glc-(1-&gt;3)-alpha-D-Glc-(1-&gt;3)-alpha-D-Man-(1-&gt;2)-alpha-D-Man-(1-&gt;2)-alpha-D-Man-(1-&gt;3)-[alpha-D-Man-(1-&gt;2)-alpha-D-Man-(1-&gt;3)-[alpha-D-Man-(1-&gt;2)-alpha-D-Man-(1-&gt;6)]-alpha-D-Man-(1-&gt;6)]-beta-D-Man-(1-&gt;4)-beta-D-GlcNAc-(1-&gt;4)-alpha-D-GlcNAc-diphospho-di-trans,poly-cis-dolichol + a di-trans,poly-cis-dolichyl phosphate + H(+)</text>
        <dbReference type="Rhea" id="RHEA:31307"/>
        <dbReference type="Rhea" id="RHEA-COMP:19498"/>
        <dbReference type="Rhea" id="RHEA-COMP:19502"/>
        <dbReference type="Rhea" id="RHEA-COMP:19521"/>
        <dbReference type="Rhea" id="RHEA-COMP:19522"/>
        <dbReference type="ChEBI" id="CHEBI:15378"/>
        <dbReference type="ChEBI" id="CHEBI:57525"/>
        <dbReference type="ChEBI" id="CHEBI:57683"/>
        <dbReference type="ChEBI" id="CHEBI:132521"/>
        <dbReference type="ChEBI" id="CHEBI:132522"/>
        <dbReference type="EC" id="2.4.1.265"/>
    </reaction>
    <physiologicalReaction direction="left-to-right" evidence="10">
        <dbReference type="Rhea" id="RHEA:31308"/>
    </physiologicalReaction>
</comment>
<keyword evidence="6 11" id="KW-0812">Transmembrane</keyword>
<dbReference type="GO" id="GO:0005789">
    <property type="term" value="C:endoplasmic reticulum membrane"/>
    <property type="evidence" value="ECO:0007669"/>
    <property type="project" value="UniProtKB-SubCell"/>
</dbReference>
<feature type="transmembrane region" description="Helical" evidence="11">
    <location>
        <begin position="150"/>
        <end position="171"/>
    </location>
</feature>
<comment type="subcellular location">
    <subcellularLocation>
        <location evidence="1 11">Endoplasmic reticulum membrane</location>
        <topology evidence="1 11">Multi-pass membrane protein</topology>
    </subcellularLocation>
</comment>
<dbReference type="PANTHER" id="PTHR12413">
    <property type="entry name" value="DOLICHYL GLYCOSYLTRANSFERASE"/>
    <property type="match status" value="1"/>
</dbReference>
<keyword evidence="8 11" id="KW-1133">Transmembrane helix</keyword>
<evidence type="ECO:0000256" key="3">
    <source>
        <dbReference type="ARBA" id="ARBA00008715"/>
    </source>
</evidence>
<evidence type="ECO:0000256" key="1">
    <source>
        <dbReference type="ARBA" id="ARBA00004477"/>
    </source>
</evidence>
<keyword evidence="9 11" id="KW-0472">Membrane</keyword>
<reference evidence="12 13" key="1">
    <citation type="journal article" date="2011" name="Proc. Natl. Acad. Sci. U.S.A.">
        <title>Comparative genomics of xylose-fermenting fungi for enhanced biofuel production.</title>
        <authorList>
            <person name="Wohlbach D.J."/>
            <person name="Kuo A."/>
            <person name="Sato T.K."/>
            <person name="Potts K.M."/>
            <person name="Salamov A.A."/>
            <person name="LaButti K.M."/>
            <person name="Sun H."/>
            <person name="Clum A."/>
            <person name="Pangilinan J.L."/>
            <person name="Lindquist E.A."/>
            <person name="Lucas S."/>
            <person name="Lapidus A."/>
            <person name="Jin M."/>
            <person name="Gunawan C."/>
            <person name="Balan V."/>
            <person name="Dale B.E."/>
            <person name="Jeffries T.W."/>
            <person name="Zinkel R."/>
            <person name="Barry K.W."/>
            <person name="Grigoriev I.V."/>
            <person name="Gasch A.P."/>
        </authorList>
    </citation>
    <scope>NUCLEOTIDE SEQUENCE [LARGE SCALE GENOMIC DNA]</scope>
    <source>
        <strain evidence="13">ATCC 10573 / BCRC 21748 / CBS 615 / JCM 9827 / NBRC 10315 / NRRL Y-1498 / VKM Y-70</strain>
    </source>
</reference>
<dbReference type="GO" id="GO:0006487">
    <property type="term" value="P:protein N-linked glycosylation"/>
    <property type="evidence" value="ECO:0007669"/>
    <property type="project" value="TreeGrafter"/>
</dbReference>
<dbReference type="GO" id="GO:0042283">
    <property type="term" value="F:dolichyl pyrophosphate Glc1Man9GlcNAc2 alpha-1,3-glucosyltransferase activity"/>
    <property type="evidence" value="ECO:0007669"/>
    <property type="project" value="UniProtKB-EC"/>
</dbReference>
<feature type="transmembrane region" description="Helical" evidence="11">
    <location>
        <begin position="291"/>
        <end position="312"/>
    </location>
</feature>
<name>G3BFJ8_CANTC</name>
<dbReference type="InterPro" id="IPR004856">
    <property type="entry name" value="Glyco_trans_ALG6/ALG8"/>
</dbReference>
<evidence type="ECO:0000256" key="11">
    <source>
        <dbReference type="RuleBase" id="RU363110"/>
    </source>
</evidence>
<dbReference type="AlphaFoldDB" id="G3BFJ8"/>
<evidence type="ECO:0000313" key="12">
    <source>
        <dbReference type="EMBL" id="EGV60035.1"/>
    </source>
</evidence>
<evidence type="ECO:0000256" key="9">
    <source>
        <dbReference type="ARBA" id="ARBA00023136"/>
    </source>
</evidence>
<dbReference type="HOGENOM" id="CLU_022045_1_1_1"/>
<organism evidence="13">
    <name type="scientific">Candida tenuis (strain ATCC 10573 / BCRC 21748 / CBS 615 / JCM 9827 / NBRC 10315 / NRRL Y-1498 / VKM Y-70)</name>
    <name type="common">Yeast</name>
    <name type="synonym">Yamadazyma tenuis</name>
    <dbReference type="NCBI Taxonomy" id="590646"/>
    <lineage>
        <taxon>Eukaryota</taxon>
        <taxon>Fungi</taxon>
        <taxon>Dikarya</taxon>
        <taxon>Ascomycota</taxon>
        <taxon>Saccharomycotina</taxon>
        <taxon>Pichiomycetes</taxon>
        <taxon>Debaryomycetaceae</taxon>
        <taxon>Yamadazyma</taxon>
    </lineage>
</organism>
<accession>G3BFJ8</accession>
<evidence type="ECO:0000256" key="8">
    <source>
        <dbReference type="ARBA" id="ARBA00022989"/>
    </source>
</evidence>
<dbReference type="STRING" id="590646.G3BFJ8"/>
<evidence type="ECO:0000256" key="7">
    <source>
        <dbReference type="ARBA" id="ARBA00022824"/>
    </source>
</evidence>
<dbReference type="EMBL" id="GL996528">
    <property type="protein sequence ID" value="EGV60035.1"/>
    <property type="molecule type" value="Genomic_DNA"/>
</dbReference>
<dbReference type="Proteomes" id="UP000000707">
    <property type="component" value="Unassembled WGS sequence"/>
</dbReference>
<keyword evidence="4 11" id="KW-0328">Glycosyltransferase</keyword>
<feature type="transmembrane region" description="Helical" evidence="11">
    <location>
        <begin position="117"/>
        <end position="138"/>
    </location>
</feature>
<comment type="pathway">
    <text evidence="2 11">Protein modification; protein glycosylation.</text>
</comment>
<evidence type="ECO:0000256" key="2">
    <source>
        <dbReference type="ARBA" id="ARBA00004922"/>
    </source>
</evidence>
<keyword evidence="7 11" id="KW-0256">Endoplasmic reticulum</keyword>
<keyword evidence="13" id="KW-1185">Reference proteome</keyword>
<evidence type="ECO:0000256" key="4">
    <source>
        <dbReference type="ARBA" id="ARBA00022676"/>
    </source>
</evidence>
<feature type="transmembrane region" description="Helical" evidence="11">
    <location>
        <begin position="244"/>
        <end position="271"/>
    </location>
</feature>
<feature type="transmembrane region" description="Helical" evidence="11">
    <location>
        <begin position="491"/>
        <end position="511"/>
    </location>
</feature>
<dbReference type="EC" id="2.4.1.-" evidence="11"/>
<feature type="transmembrane region" description="Helical" evidence="11">
    <location>
        <begin position="452"/>
        <end position="470"/>
    </location>
</feature>
<dbReference type="eggNOG" id="KOG2576">
    <property type="taxonomic scope" value="Eukaryota"/>
</dbReference>